<accession>A0ABU8H3X9</accession>
<dbReference type="Pfam" id="PF04355">
    <property type="entry name" value="BamE"/>
    <property type="match status" value="1"/>
</dbReference>
<reference evidence="5 6" key="1">
    <citation type="journal article" date="2013" name="Int. J. Syst. Evol. Microbiol.">
        <title>Sphingomonas kyungheensis sp. nov., a bacterium with ginsenoside-converting activity isolated from soil of a ginseng field.</title>
        <authorList>
            <person name="Son H.M."/>
            <person name="Yang J.E."/>
            <person name="Park Y."/>
            <person name="Han C.K."/>
            <person name="Kim S.G."/>
            <person name="Kook M."/>
            <person name="Yi T.H."/>
        </authorList>
    </citation>
    <scope>NUCLEOTIDE SEQUENCE [LARGE SCALE GENOMIC DNA]</scope>
    <source>
        <strain evidence="5 6">LMG 26582</strain>
    </source>
</reference>
<evidence type="ECO:0000256" key="3">
    <source>
        <dbReference type="SAM" id="SignalP"/>
    </source>
</evidence>
<evidence type="ECO:0000256" key="2">
    <source>
        <dbReference type="ARBA" id="ARBA00023136"/>
    </source>
</evidence>
<proteinExistence type="predicted"/>
<comment type="caution">
    <text evidence="5">The sequence shown here is derived from an EMBL/GenBank/DDBJ whole genome shotgun (WGS) entry which is preliminary data.</text>
</comment>
<dbReference type="InterPro" id="IPR007450">
    <property type="entry name" value="BamE_dom"/>
</dbReference>
<feature type="domain" description="Outer membrane protein assembly factor BamE" evidence="4">
    <location>
        <begin position="31"/>
        <end position="105"/>
    </location>
</feature>
<evidence type="ECO:0000259" key="4">
    <source>
        <dbReference type="Pfam" id="PF04355"/>
    </source>
</evidence>
<protein>
    <submittedName>
        <fullName evidence="5">Outer membrane protein assembly factor BamE</fullName>
    </submittedName>
</protein>
<keyword evidence="1 3" id="KW-0732">Signal</keyword>
<sequence length="164" mass="16937">MSVSLARIGLLAGLGLTVAAGGCAPLRSHQGYIIDADLVNSVQPGVDNRQSVASTLGQPTIASQFAPQDWYYVARDSRNLNFQKPKPKDQIALKISFDAKGTVTSVTRTGVDQIASIDPYGKTTPTLGRKRGFFEDLFGNIGTVGAAGAGGGAGRGTGGGRDTP</sequence>
<evidence type="ECO:0000313" key="5">
    <source>
        <dbReference type="EMBL" id="MEI5687702.1"/>
    </source>
</evidence>
<organism evidence="5 6">
    <name type="scientific">Sphingomonas kyungheensis</name>
    <dbReference type="NCBI Taxonomy" id="1069987"/>
    <lineage>
        <taxon>Bacteria</taxon>
        <taxon>Pseudomonadati</taxon>
        <taxon>Pseudomonadota</taxon>
        <taxon>Alphaproteobacteria</taxon>
        <taxon>Sphingomonadales</taxon>
        <taxon>Sphingomonadaceae</taxon>
        <taxon>Sphingomonas</taxon>
    </lineage>
</organism>
<dbReference type="RefSeq" id="WP_051583524.1">
    <property type="nucleotide sequence ID" value="NZ_JBBBDM010000004.1"/>
</dbReference>
<feature type="chain" id="PRO_5047181528" evidence="3">
    <location>
        <begin position="20"/>
        <end position="164"/>
    </location>
</feature>
<dbReference type="Gene3D" id="3.30.1450.10">
    <property type="match status" value="1"/>
</dbReference>
<feature type="signal peptide" evidence="3">
    <location>
        <begin position="1"/>
        <end position="19"/>
    </location>
</feature>
<gene>
    <name evidence="5" type="primary">bamE</name>
    <name evidence="5" type="ORF">V8201_11490</name>
</gene>
<dbReference type="PROSITE" id="PS51257">
    <property type="entry name" value="PROKAR_LIPOPROTEIN"/>
    <property type="match status" value="1"/>
</dbReference>
<dbReference type="Proteomes" id="UP001367771">
    <property type="component" value="Unassembled WGS sequence"/>
</dbReference>
<dbReference type="EMBL" id="JBBBDM010000004">
    <property type="protein sequence ID" value="MEI5687702.1"/>
    <property type="molecule type" value="Genomic_DNA"/>
</dbReference>
<keyword evidence="2" id="KW-0472">Membrane</keyword>
<evidence type="ECO:0000256" key="1">
    <source>
        <dbReference type="ARBA" id="ARBA00022729"/>
    </source>
</evidence>
<dbReference type="InterPro" id="IPR037873">
    <property type="entry name" value="BamE-like"/>
</dbReference>
<keyword evidence="6" id="KW-1185">Reference proteome</keyword>
<name>A0ABU8H3X9_9SPHN</name>
<evidence type="ECO:0000313" key="6">
    <source>
        <dbReference type="Proteomes" id="UP001367771"/>
    </source>
</evidence>